<evidence type="ECO:0000259" key="4">
    <source>
        <dbReference type="PROSITE" id="PS50989"/>
    </source>
</evidence>
<dbReference type="Pfam" id="PF01039">
    <property type="entry name" value="Carboxyl_trans"/>
    <property type="match status" value="1"/>
</dbReference>
<evidence type="ECO:0000313" key="5">
    <source>
        <dbReference type="EMBL" id="GGU84823.1"/>
    </source>
</evidence>
<reference evidence="5" key="1">
    <citation type="journal article" date="2014" name="Int. J. Syst. Evol. Microbiol.">
        <title>Complete genome sequence of Corynebacterium casei LMG S-19264T (=DSM 44701T), isolated from a smear-ripened cheese.</title>
        <authorList>
            <consortium name="US DOE Joint Genome Institute (JGI-PGF)"/>
            <person name="Walter F."/>
            <person name="Albersmeier A."/>
            <person name="Kalinowski J."/>
            <person name="Ruckert C."/>
        </authorList>
    </citation>
    <scope>NUCLEOTIDE SEQUENCE</scope>
    <source>
        <strain evidence="5">JCM 4434</strain>
    </source>
</reference>
<dbReference type="GO" id="GO:0016740">
    <property type="term" value="F:transferase activity"/>
    <property type="evidence" value="ECO:0007669"/>
    <property type="project" value="UniProtKB-KW"/>
</dbReference>
<dbReference type="PROSITE" id="PS50980">
    <property type="entry name" value="COA_CT_NTER"/>
    <property type="match status" value="1"/>
</dbReference>
<dbReference type="GO" id="GO:0006633">
    <property type="term" value="P:fatty acid biosynthetic process"/>
    <property type="evidence" value="ECO:0007669"/>
    <property type="project" value="InterPro"/>
</dbReference>
<dbReference type="InterPro" id="IPR011763">
    <property type="entry name" value="COA_CT_C"/>
</dbReference>
<dbReference type="PANTHER" id="PTHR42995">
    <property type="entry name" value="ACETYL-COENZYME A CARBOXYLASE CARBOXYL TRANSFERASE SUBUNIT BETA, CHLOROPLASTIC"/>
    <property type="match status" value="1"/>
</dbReference>
<dbReference type="PROSITE" id="PS50989">
    <property type="entry name" value="COA_CT_CTER"/>
    <property type="match status" value="1"/>
</dbReference>
<dbReference type="GO" id="GO:2001295">
    <property type="term" value="P:malonyl-CoA biosynthetic process"/>
    <property type="evidence" value="ECO:0007669"/>
    <property type="project" value="TreeGrafter"/>
</dbReference>
<feature type="compositionally biased region" description="Low complexity" evidence="2">
    <location>
        <begin position="22"/>
        <end position="32"/>
    </location>
</feature>
<gene>
    <name evidence="5" type="primary">accD3</name>
    <name evidence="5" type="ORF">GCM10010502_41030</name>
</gene>
<dbReference type="InterPro" id="IPR034733">
    <property type="entry name" value="AcCoA_carboxyl_beta"/>
</dbReference>
<feature type="compositionally biased region" description="Low complexity" evidence="2">
    <location>
        <begin position="60"/>
        <end position="88"/>
    </location>
</feature>
<name>A0A8H9HS24_KITAU</name>
<feature type="region of interest" description="Disordered" evidence="2">
    <location>
        <begin position="1"/>
        <end position="32"/>
    </location>
</feature>
<keyword evidence="1 5" id="KW-0808">Transferase</keyword>
<evidence type="ECO:0000259" key="3">
    <source>
        <dbReference type="PROSITE" id="PS50980"/>
    </source>
</evidence>
<feature type="region of interest" description="Disordered" evidence="2">
    <location>
        <begin position="56"/>
        <end position="91"/>
    </location>
</feature>
<comment type="caution">
    <text evidence="5">The sequence shown here is derived from an EMBL/GenBank/DDBJ whole genome shotgun (WGS) entry which is preliminary data.</text>
</comment>
<evidence type="ECO:0000313" key="6">
    <source>
        <dbReference type="Proteomes" id="UP000610124"/>
    </source>
</evidence>
<dbReference type="AlphaFoldDB" id="A0A8H9HS24"/>
<feature type="compositionally biased region" description="Basic and acidic residues" evidence="2">
    <location>
        <begin position="311"/>
        <end position="329"/>
    </location>
</feature>
<dbReference type="SUPFAM" id="SSF52096">
    <property type="entry name" value="ClpP/crotonase"/>
    <property type="match status" value="2"/>
</dbReference>
<feature type="domain" description="CoA carboxyltransferase N-terminal" evidence="3">
    <location>
        <begin position="39"/>
        <end position="293"/>
    </location>
</feature>
<reference evidence="5" key="2">
    <citation type="submission" date="2020-09" db="EMBL/GenBank/DDBJ databases">
        <authorList>
            <person name="Sun Q."/>
            <person name="Ohkuma M."/>
        </authorList>
    </citation>
    <scope>NUCLEOTIDE SEQUENCE</scope>
    <source>
        <strain evidence="5">JCM 4434</strain>
    </source>
</reference>
<dbReference type="InterPro" id="IPR029045">
    <property type="entry name" value="ClpP/crotonase-like_dom_sf"/>
</dbReference>
<dbReference type="Gene3D" id="3.90.226.10">
    <property type="entry name" value="2-enoyl-CoA Hydratase, Chain A, domain 1"/>
    <property type="match status" value="2"/>
</dbReference>
<dbReference type="EMBL" id="BMUB01000009">
    <property type="protein sequence ID" value="GGU84823.1"/>
    <property type="molecule type" value="Genomic_DNA"/>
</dbReference>
<evidence type="ECO:0000256" key="1">
    <source>
        <dbReference type="ARBA" id="ARBA00022679"/>
    </source>
</evidence>
<feature type="region of interest" description="Disordered" evidence="2">
    <location>
        <begin position="278"/>
        <end position="329"/>
    </location>
</feature>
<dbReference type="GO" id="GO:0009317">
    <property type="term" value="C:acetyl-CoA carboxylase complex"/>
    <property type="evidence" value="ECO:0007669"/>
    <property type="project" value="InterPro"/>
</dbReference>
<dbReference type="InterPro" id="IPR000438">
    <property type="entry name" value="Acetyl_CoA_COase_Trfase_b_su"/>
</dbReference>
<protein>
    <submittedName>
        <fullName evidence="5">Putative acetyl-coenzyme A carboxylase carboxyl transferase subunit beta</fullName>
    </submittedName>
</protein>
<feature type="domain" description="CoA carboxyltransferase C-terminal" evidence="4">
    <location>
        <begin position="298"/>
        <end position="539"/>
    </location>
</feature>
<proteinExistence type="predicted"/>
<accession>A0A8H9HS24</accession>
<sequence length="563" mass="57988">MDMDTGSSTGSGTASGSGSGSAVGRATGAGSAVGRGTALTAHQLIGLLVDPGGFHSWDEPLTAPPSGSAPTPAPPSTSLSALSASAPTDPGYRASLDRARDRTGLDEAVLTGLGLVDGRPVALVASEFGFLGGSIGVATAERITRAVERATAERLPLLALPVSGGTRMQEGSAAFLCMLRITAAVQAHRAAGLPYLTYLRNPTMGGVFASWGTLGQLVFAEPGARLGFLGPRVYEELRGVELPADVQLAETLAGHGLVDAVVPPQELRELLRRTLSVLGTAPPPHRGTAGSAPSGPARSDHPVEQPAPHPDAWDSVRRTRRPDRPGTRELLRRTAEELVLLDAPGGRAGALVRALAVLGGRPVLVVGQQRQTPEHERPFTAADLRAVRHTARLAEQLRLPLVTVVDTAGAELSAQAELDGIAVEIAHCLTTLLALRTPVLAVLLGQGSGGGALALLPADRVLAAGHAWLAPLPPEGASAIVHRDGAHAAELARAQGIGAHDLARVGLVDEVIPELPDAAEEPESFCARLGAALNAALAELSVTGEADRLAARALRHRRLGDRR</sequence>
<dbReference type="Proteomes" id="UP000610124">
    <property type="component" value="Unassembled WGS sequence"/>
</dbReference>
<evidence type="ECO:0000256" key="2">
    <source>
        <dbReference type="SAM" id="MobiDB-lite"/>
    </source>
</evidence>
<feature type="compositionally biased region" description="Low complexity" evidence="2">
    <location>
        <begin position="1"/>
        <end position="12"/>
    </location>
</feature>
<dbReference type="InterPro" id="IPR011762">
    <property type="entry name" value="COA_CT_N"/>
</dbReference>
<organism evidence="5 6">
    <name type="scientific">Kitasatospora aureofaciens</name>
    <name type="common">Streptomyces aureofaciens</name>
    <dbReference type="NCBI Taxonomy" id="1894"/>
    <lineage>
        <taxon>Bacteria</taxon>
        <taxon>Bacillati</taxon>
        <taxon>Actinomycetota</taxon>
        <taxon>Actinomycetes</taxon>
        <taxon>Kitasatosporales</taxon>
        <taxon>Streptomycetaceae</taxon>
        <taxon>Kitasatospora</taxon>
    </lineage>
</organism>
<dbReference type="PRINTS" id="PR01070">
    <property type="entry name" value="ACCCTRFRASEB"/>
</dbReference>
<dbReference type="GO" id="GO:0003989">
    <property type="term" value="F:acetyl-CoA carboxylase activity"/>
    <property type="evidence" value="ECO:0007669"/>
    <property type="project" value="InterPro"/>
</dbReference>
<dbReference type="PANTHER" id="PTHR42995:SF5">
    <property type="entry name" value="ACETYL-COENZYME A CARBOXYLASE CARBOXYL TRANSFERASE SUBUNIT BETA, CHLOROPLASTIC"/>
    <property type="match status" value="1"/>
</dbReference>